<evidence type="ECO:0000313" key="3">
    <source>
        <dbReference type="EMBL" id="PIT90200.1"/>
    </source>
</evidence>
<name>A0A2M6WBL4_9BACT</name>
<keyword evidence="1" id="KW-0472">Membrane</keyword>
<keyword evidence="1" id="KW-1133">Transmembrane helix</keyword>
<organism evidence="3 4">
    <name type="scientific">Candidatus Komeilibacteria bacterium CG10_big_fil_rev_8_21_14_0_10_41_13</name>
    <dbReference type="NCBI Taxonomy" id="1974476"/>
    <lineage>
        <taxon>Bacteria</taxon>
        <taxon>Candidatus Komeiliibacteriota</taxon>
    </lineage>
</organism>
<sequence>MSKQQKINSELLAQPYLKWLLVIIAIFLIVFLLIVIFALNYDRLYRYQFFPGVKINGQSLKGQSHLQAMENWQQKIDDFVKNGLKYKFNDQTITIFPTLPATDPDVSYQLINFNLTETIDRAYLLGRAGDRLSNFQEQWQALLFSRNLSLDFDFHRTEFLAILKSNLDKYTTQKREAHPRVSEDYQIDILPESTGTNFDYDKIMVATLARIYQLSSQPIELQLIQDKPEIKKSEVGEDIIKEMEERLASSTLTLVYEKNKWPVYKNTFKDWLAFKKEEGQVKLALNQTAVVKYLEENIKDKVYRPTLDAKFEITDGRVEEFQASQDGWELDLEGTLAKLQQDFIIDAQAEVELTVKKSKAKISTGSLNDLGIVELLGSGHSNFQGSPQNRRHNIRIGADSLNGVLIKPGETFSLIEALGDINKAAGYLPELVIKGDKTIPEYGGGLCQIGTTVFRAALATGLPIDERRNHSYRVSYYEPAGKDATIYDPWPDFKFSNDTQRHILIQYRIQGDDIYFDFWGTSDGRVAEQTDSVIYNIKSPGGTIYIETEDLAPGEKRCTESAHAGADAYFDYKVTYPDGEIMEERFTSHYIPWPAKCLIGKDPSKAATSTEEVILE</sequence>
<dbReference type="AlphaFoldDB" id="A0A2M6WBL4"/>
<dbReference type="SUPFAM" id="SSF143985">
    <property type="entry name" value="L,D-transpeptidase pre-catalytic domain-like"/>
    <property type="match status" value="1"/>
</dbReference>
<dbReference type="Proteomes" id="UP000230543">
    <property type="component" value="Unassembled WGS sequence"/>
</dbReference>
<protein>
    <recommendedName>
        <fullName evidence="2">YoaR-like putative peptidoglycan binding domain-containing protein</fullName>
    </recommendedName>
</protein>
<dbReference type="Pfam" id="PF04294">
    <property type="entry name" value="VanW"/>
    <property type="match status" value="1"/>
</dbReference>
<evidence type="ECO:0000256" key="1">
    <source>
        <dbReference type="SAM" id="Phobius"/>
    </source>
</evidence>
<dbReference type="InterPro" id="IPR007391">
    <property type="entry name" value="Vancomycin_resist_VanW"/>
</dbReference>
<keyword evidence="1" id="KW-0812">Transmembrane</keyword>
<reference evidence="4" key="1">
    <citation type="submission" date="2017-09" db="EMBL/GenBank/DDBJ databases">
        <title>Depth-based differentiation of microbial function through sediment-hosted aquifers and enrichment of novel symbionts in the deep terrestrial subsurface.</title>
        <authorList>
            <person name="Probst A.J."/>
            <person name="Ladd B."/>
            <person name="Jarett J.K."/>
            <person name="Geller-Mcgrath D.E."/>
            <person name="Sieber C.M.K."/>
            <person name="Emerson J.B."/>
            <person name="Anantharaman K."/>
            <person name="Thomas B.C."/>
            <person name="Malmstrom R."/>
            <person name="Stieglmeier M."/>
            <person name="Klingl A."/>
            <person name="Woyke T."/>
            <person name="Ryan C.M."/>
            <person name="Banfield J.F."/>
        </authorList>
    </citation>
    <scope>NUCLEOTIDE SEQUENCE [LARGE SCALE GENOMIC DNA]</scope>
</reference>
<feature type="domain" description="YoaR-like putative peptidoglycan binding" evidence="2">
    <location>
        <begin position="112"/>
        <end position="210"/>
    </location>
</feature>
<feature type="domain" description="YoaR-like putative peptidoglycan binding" evidence="2">
    <location>
        <begin position="256"/>
        <end position="341"/>
    </location>
</feature>
<dbReference type="Pfam" id="PF12229">
    <property type="entry name" value="PG_binding_4"/>
    <property type="match status" value="2"/>
</dbReference>
<dbReference type="InterPro" id="IPR022029">
    <property type="entry name" value="YoaR-like_PG-bd"/>
</dbReference>
<feature type="transmembrane region" description="Helical" evidence="1">
    <location>
        <begin position="20"/>
        <end position="41"/>
    </location>
</feature>
<proteinExistence type="predicted"/>
<evidence type="ECO:0000313" key="4">
    <source>
        <dbReference type="Proteomes" id="UP000230543"/>
    </source>
</evidence>
<comment type="caution">
    <text evidence="3">The sequence shown here is derived from an EMBL/GenBank/DDBJ whole genome shotgun (WGS) entry which is preliminary data.</text>
</comment>
<evidence type="ECO:0000259" key="2">
    <source>
        <dbReference type="Pfam" id="PF12229"/>
    </source>
</evidence>
<dbReference type="InterPro" id="IPR052913">
    <property type="entry name" value="Glycopeptide_resist_protein"/>
</dbReference>
<dbReference type="InterPro" id="IPR038054">
    <property type="entry name" value="LD_TPept-like_central_sf"/>
</dbReference>
<dbReference type="PANTHER" id="PTHR35788:SF1">
    <property type="entry name" value="EXPORTED PROTEIN"/>
    <property type="match status" value="1"/>
</dbReference>
<accession>A0A2M6WBL4</accession>
<dbReference type="EMBL" id="PFBO01000123">
    <property type="protein sequence ID" value="PIT90200.1"/>
    <property type="molecule type" value="Genomic_DNA"/>
</dbReference>
<gene>
    <name evidence="3" type="ORF">COU22_03420</name>
</gene>
<dbReference type="Gene3D" id="3.10.20.800">
    <property type="match status" value="1"/>
</dbReference>
<dbReference type="PANTHER" id="PTHR35788">
    <property type="entry name" value="EXPORTED PROTEIN-RELATED"/>
    <property type="match status" value="1"/>
</dbReference>